<dbReference type="AlphaFoldDB" id="E6VXX5"/>
<dbReference type="Gene3D" id="3.40.50.2300">
    <property type="match status" value="2"/>
</dbReference>
<dbReference type="CDD" id="cd19983">
    <property type="entry name" value="PBP1_ABC_HAAT-like"/>
    <property type="match status" value="1"/>
</dbReference>
<dbReference type="InterPro" id="IPR028081">
    <property type="entry name" value="Leu-bd"/>
</dbReference>
<proteinExistence type="inferred from homology"/>
<keyword evidence="2" id="KW-0813">Transport</keyword>
<dbReference type="STRING" id="643562.Daes_1670"/>
<dbReference type="RefSeq" id="WP_013514598.1">
    <property type="nucleotide sequence ID" value="NC_014844.1"/>
</dbReference>
<dbReference type="GO" id="GO:0006865">
    <property type="term" value="P:amino acid transport"/>
    <property type="evidence" value="ECO:0007669"/>
    <property type="project" value="UniProtKB-KW"/>
</dbReference>
<keyword evidence="6" id="KW-0675">Receptor</keyword>
<keyword evidence="4" id="KW-0029">Amino-acid transport</keyword>
<sequence precursor="true">MVRGSVPGALLTALCLILFALPGCGDSSPILVGFSGQLTGKVSDMGVGGRNGALLAVEHINKAGGVNGRPLKLVAEDDGNTAEGALAADTALIDAGVVAIIGHMTSSQSMAALPYVNESGIILISPTTSTPLLTGIKDNFTRVMVENPVQSRALATYARTILDIRTIASIMETDNLSYSMTFEETFTSVFEQLGGTFLSSFAYSASGATNWTAIMAELQRLNPDAILLTCPAQDFVTLAQNIRSSGITARLFSGAWAYTDKLLLWGGRDIEGSIFVIDFASDNPSPAFTSFIKAYETRFGSSPNFASAFAYESVLALANGLKKTDGSSEGLLAAMTSGERIQGVTGSFSLDEYGDVTREVFIVTVRDGSFRTVGIR</sequence>
<evidence type="ECO:0000259" key="5">
    <source>
        <dbReference type="Pfam" id="PF13458"/>
    </source>
</evidence>
<reference evidence="6 7" key="2">
    <citation type="journal article" date="2014" name="Genome Announc.">
        <title>Complete Genome Sequence of the Subsurface, Mesophilic Sulfate-Reducing Bacterium Desulfovibrio aespoeensis Aspo-2.</title>
        <authorList>
            <person name="Pedersen K."/>
            <person name="Bengtsson A."/>
            <person name="Edlund J."/>
            <person name="Rabe L."/>
            <person name="Hazen T."/>
            <person name="Chakraborty R."/>
            <person name="Goodwin L."/>
            <person name="Shapiro N."/>
        </authorList>
    </citation>
    <scope>NUCLEOTIDE SEQUENCE [LARGE SCALE GENOMIC DNA]</scope>
    <source>
        <strain evidence="7">ATCC 700646 / DSM 10631 / Aspo-2</strain>
    </source>
</reference>
<name>E6VXX5_PSEA9</name>
<evidence type="ECO:0000256" key="3">
    <source>
        <dbReference type="ARBA" id="ARBA00022729"/>
    </source>
</evidence>
<keyword evidence="7" id="KW-1185">Reference proteome</keyword>
<comment type="similarity">
    <text evidence="1">Belongs to the leucine-binding protein family.</text>
</comment>
<dbReference type="Proteomes" id="UP000002191">
    <property type="component" value="Chromosome"/>
</dbReference>
<dbReference type="PRINTS" id="PR00337">
    <property type="entry name" value="LEUILEVALBP"/>
</dbReference>
<dbReference type="InterPro" id="IPR051010">
    <property type="entry name" value="BCAA_transport"/>
</dbReference>
<evidence type="ECO:0000256" key="1">
    <source>
        <dbReference type="ARBA" id="ARBA00010062"/>
    </source>
</evidence>
<dbReference type="InterPro" id="IPR000709">
    <property type="entry name" value="Leu_Ile_Val-bd"/>
</dbReference>
<dbReference type="PANTHER" id="PTHR30483:SF6">
    <property type="entry name" value="PERIPLASMIC BINDING PROTEIN OF ABC TRANSPORTER FOR NATURAL AMINO ACIDS"/>
    <property type="match status" value="1"/>
</dbReference>
<dbReference type="eggNOG" id="COG0683">
    <property type="taxonomic scope" value="Bacteria"/>
</dbReference>
<dbReference type="KEGG" id="das:Daes_1670"/>
<evidence type="ECO:0000256" key="4">
    <source>
        <dbReference type="ARBA" id="ARBA00022970"/>
    </source>
</evidence>
<accession>E6VXX5</accession>
<dbReference type="PANTHER" id="PTHR30483">
    <property type="entry name" value="LEUCINE-SPECIFIC-BINDING PROTEIN"/>
    <property type="match status" value="1"/>
</dbReference>
<dbReference type="SUPFAM" id="SSF53822">
    <property type="entry name" value="Periplasmic binding protein-like I"/>
    <property type="match status" value="1"/>
</dbReference>
<reference evidence="7" key="1">
    <citation type="submission" date="2010-12" db="EMBL/GenBank/DDBJ databases">
        <title>Complete sequence of Desulfovibrio aespoeensis Aspo-2.</title>
        <authorList>
            <consortium name="US DOE Joint Genome Institute"/>
            <person name="Lucas S."/>
            <person name="Copeland A."/>
            <person name="Lapidus A."/>
            <person name="Cheng J.-F."/>
            <person name="Goodwin L."/>
            <person name="Pitluck S."/>
            <person name="Chertkov O."/>
            <person name="Misra M."/>
            <person name="Detter J.C."/>
            <person name="Han C."/>
            <person name="Tapia R."/>
            <person name="Land M."/>
            <person name="Hauser L."/>
            <person name="Kyrpides N."/>
            <person name="Ivanova N."/>
            <person name="Ovchinnikova G."/>
            <person name="Pedersen K."/>
            <person name="Jagevall S."/>
            <person name="Hazen T."/>
            <person name="Woyke T."/>
        </authorList>
    </citation>
    <scope>NUCLEOTIDE SEQUENCE [LARGE SCALE GENOMIC DNA]</scope>
    <source>
        <strain evidence="7">ATCC 700646 / DSM 10631 / Aspo-2</strain>
    </source>
</reference>
<keyword evidence="3" id="KW-0732">Signal</keyword>
<dbReference type="OrthoDB" id="9783240at2"/>
<dbReference type="Pfam" id="PF13458">
    <property type="entry name" value="Peripla_BP_6"/>
    <property type="match status" value="1"/>
</dbReference>
<dbReference type="HOGENOM" id="CLU_027128_6_3_7"/>
<gene>
    <name evidence="6" type="ordered locus">Daes_1670</name>
</gene>
<evidence type="ECO:0000313" key="7">
    <source>
        <dbReference type="Proteomes" id="UP000002191"/>
    </source>
</evidence>
<organism evidence="6 7">
    <name type="scientific">Pseudodesulfovibrio aespoeensis (strain ATCC 700646 / DSM 10631 / Aspo-2)</name>
    <name type="common">Desulfovibrio aespoeensis</name>
    <dbReference type="NCBI Taxonomy" id="643562"/>
    <lineage>
        <taxon>Bacteria</taxon>
        <taxon>Pseudomonadati</taxon>
        <taxon>Thermodesulfobacteriota</taxon>
        <taxon>Desulfovibrionia</taxon>
        <taxon>Desulfovibrionales</taxon>
        <taxon>Desulfovibrionaceae</taxon>
    </lineage>
</organism>
<feature type="domain" description="Leucine-binding protein" evidence="5">
    <location>
        <begin position="29"/>
        <end position="368"/>
    </location>
</feature>
<evidence type="ECO:0000313" key="6">
    <source>
        <dbReference type="EMBL" id="ADU62682.1"/>
    </source>
</evidence>
<evidence type="ECO:0000256" key="2">
    <source>
        <dbReference type="ARBA" id="ARBA00022448"/>
    </source>
</evidence>
<dbReference type="InterPro" id="IPR028082">
    <property type="entry name" value="Peripla_BP_I"/>
</dbReference>
<dbReference type="EMBL" id="CP002431">
    <property type="protein sequence ID" value="ADU62682.1"/>
    <property type="molecule type" value="Genomic_DNA"/>
</dbReference>
<protein>
    <submittedName>
        <fullName evidence="6">Extracellular ligand-binding receptor</fullName>
    </submittedName>
</protein>